<dbReference type="InterPro" id="IPR036322">
    <property type="entry name" value="WD40_repeat_dom_sf"/>
</dbReference>
<dbReference type="Pfam" id="PF00400">
    <property type="entry name" value="WD40"/>
    <property type="match status" value="2"/>
</dbReference>
<dbReference type="FunFam" id="1.25.10.10:FF:000145">
    <property type="entry name" value="Regulatory-associated protein of TOR 1"/>
    <property type="match status" value="1"/>
</dbReference>
<comment type="similarity">
    <text evidence="1">Belongs to the WD repeat RAPTOR family.</text>
</comment>
<dbReference type="InterPro" id="IPR004083">
    <property type="entry name" value="Raptor"/>
</dbReference>
<organism evidence="6 7">
    <name type="scientific">Castilleja foliolosa</name>
    <dbReference type="NCBI Taxonomy" id="1961234"/>
    <lineage>
        <taxon>Eukaryota</taxon>
        <taxon>Viridiplantae</taxon>
        <taxon>Streptophyta</taxon>
        <taxon>Embryophyta</taxon>
        <taxon>Tracheophyta</taxon>
        <taxon>Spermatophyta</taxon>
        <taxon>Magnoliopsida</taxon>
        <taxon>eudicotyledons</taxon>
        <taxon>Gunneridae</taxon>
        <taxon>Pentapetalae</taxon>
        <taxon>asterids</taxon>
        <taxon>lamiids</taxon>
        <taxon>Lamiales</taxon>
        <taxon>Orobanchaceae</taxon>
        <taxon>Pedicularideae</taxon>
        <taxon>Castillejinae</taxon>
        <taxon>Castilleja</taxon>
    </lineage>
</organism>
<feature type="compositionally biased region" description="Basic and acidic residues" evidence="4">
    <location>
        <begin position="27"/>
        <end position="41"/>
    </location>
</feature>
<dbReference type="InterPro" id="IPR016024">
    <property type="entry name" value="ARM-type_fold"/>
</dbReference>
<reference evidence="7" key="1">
    <citation type="journal article" date="2024" name="IScience">
        <title>Strigolactones Initiate the Formation of Haustorium-like Structures in Castilleja.</title>
        <authorList>
            <person name="Buerger M."/>
            <person name="Peterson D."/>
            <person name="Chory J."/>
        </authorList>
    </citation>
    <scope>NUCLEOTIDE SEQUENCE [LARGE SCALE GENOMIC DNA]</scope>
</reference>
<dbReference type="InterPro" id="IPR015943">
    <property type="entry name" value="WD40/YVTN_repeat-like_dom_sf"/>
</dbReference>
<dbReference type="InterPro" id="IPR001680">
    <property type="entry name" value="WD40_rpt"/>
</dbReference>
<feature type="region of interest" description="Disordered" evidence="4">
    <location>
        <begin position="802"/>
        <end position="853"/>
    </location>
</feature>
<name>A0ABD3BJE1_9LAMI</name>
<keyword evidence="2" id="KW-0853">WD repeat</keyword>
<evidence type="ECO:0000256" key="1">
    <source>
        <dbReference type="ARBA" id="ARBA00009257"/>
    </source>
</evidence>
<dbReference type="PANTHER" id="PTHR12848">
    <property type="entry name" value="REGULATORY-ASSOCIATED PROTEIN OF MTOR"/>
    <property type="match status" value="1"/>
</dbReference>
<evidence type="ECO:0000256" key="3">
    <source>
        <dbReference type="ARBA" id="ARBA00022737"/>
    </source>
</evidence>
<proteinExistence type="inferred from homology"/>
<dbReference type="Proteomes" id="UP001632038">
    <property type="component" value="Unassembled WGS sequence"/>
</dbReference>
<dbReference type="PANTHER" id="PTHR12848:SF16">
    <property type="entry name" value="REGULATORY-ASSOCIATED PROTEIN OF MTOR"/>
    <property type="match status" value="1"/>
</dbReference>
<dbReference type="SUPFAM" id="SSF50978">
    <property type="entry name" value="WD40 repeat-like"/>
    <property type="match status" value="1"/>
</dbReference>
<feature type="domain" description="Raptor N-terminal CASPase-like" evidence="5">
    <location>
        <begin position="115"/>
        <end position="268"/>
    </location>
</feature>
<accession>A0ABD3BJE1</accession>
<evidence type="ECO:0000259" key="5">
    <source>
        <dbReference type="SMART" id="SM01302"/>
    </source>
</evidence>
<dbReference type="FunFam" id="2.130.10.10:FF:001068">
    <property type="entry name" value="Regulatory-associated protein of TOR 1"/>
    <property type="match status" value="1"/>
</dbReference>
<dbReference type="SMART" id="SM01302">
    <property type="entry name" value="Raptor_N"/>
    <property type="match status" value="1"/>
</dbReference>
<feature type="region of interest" description="Disordered" evidence="4">
    <location>
        <begin position="27"/>
        <end position="63"/>
    </location>
</feature>
<dbReference type="InterPro" id="IPR011989">
    <property type="entry name" value="ARM-like"/>
</dbReference>
<keyword evidence="3" id="KW-0677">Repeat</keyword>
<feature type="compositionally biased region" description="Low complexity" evidence="4">
    <location>
        <begin position="43"/>
        <end position="55"/>
    </location>
</feature>
<dbReference type="SUPFAM" id="SSF48371">
    <property type="entry name" value="ARM repeat"/>
    <property type="match status" value="1"/>
</dbReference>
<dbReference type="Pfam" id="PF14538">
    <property type="entry name" value="Raptor_N"/>
    <property type="match status" value="1"/>
</dbReference>
<gene>
    <name evidence="6" type="primary">RAPTOR1_3</name>
    <name evidence="6" type="ORF">CASFOL_037718</name>
</gene>
<dbReference type="PRINTS" id="PR01547">
    <property type="entry name" value="YEAST176DUF"/>
</dbReference>
<evidence type="ECO:0000256" key="2">
    <source>
        <dbReference type="ARBA" id="ARBA00022574"/>
    </source>
</evidence>
<dbReference type="InterPro" id="IPR029347">
    <property type="entry name" value="Raptor_N"/>
</dbReference>
<sequence length="1384" mass="152411">MALVDSMVVSRFSQPTAEVPNHLDEFSAKGNHVGEDGERSVHSSNSINNTNDNSNACDLSEASSGSYPEMTTATSMAYLPQTVVLCELRHNAFDDCVPSGQSDSGLVPKWRPKDRMKTGCVALVMCLNISVDPPDVIKISPCARLECWIDPFSMTPLKALETIGKTLNQQYERWQPKARYKSSLDPSVDEVKKLCTTCRKYAKSERVLFHFNGHGVPKPTPTGEIWLFNKSFTQYIPLPVNDLDSWLKTPSMYVFDCSAAGLIVNAFIALQLQENSTSSSGFSTRDCILLAACEAHETLPQSAEFPADLFTSCLTTPIKMALRCAVKLLANELYSQISRFSTRSLLHESFDFSLIDSIPGRETDRKTPLGELQWIFTAVTDTIAWNVLPRDLFQRLFRQDLLVASLFRNFLLAERIMRSANCSPISYPNLPSTHQHHMWNAWDMAVEICLSQLPTLIEDPNSEFQPSPFFTEQLTAFEVWLDHGSEHKKPPEQLPIVLQVLLSQLHRFRALVLLGRFLDMGPWAVDLALSVGIFPYMLKLLQTSTPELQQILVFIWTKILAFDKSCQVDLVKEDRGHTYFIRFLDSVEAFPEQRAMAAFVLAVIVDGHRRGQETCIEAGLIHICLKHLQCSPQTEPLFLQWICLCLGKLWEDFSEAQLLGFQADAPAILAPLLCKPQPEVRAAAVFALGTALDVGFDSSRDCHGDEDCDGDDKIRDEAGIIKNLLNVASDGSPLVRAEVAVALSRFAFGHNKHLKSVAAAYWKPQSSSVLTSLPSFAVRGSSSGYTTPTNYMPHGSIVPSPIASSLRVGNDGQSVSRDGRVSTSSPLATPGIMHGSPLSDDSSQHSYSGGVLNHSRRRPLDNVLYLQFVSTMCNMAKDSSPRVAGLGRRVLSVIGIEQVVARSVGSAGVGARPGETVTGASSSYAGLARSSSWFDLNGGGHLPLTFRTPPVSPPRPSYLTGLRRVCSLDFRPHLMNSPDSGLADPLLASTGPSGAPERSFLPQSMIYNWSCAHFSKPLLTAIDDTEDIIGRREEREKWALDHIVKCQHSSVSKLQNQIASWDTKFETGTKTALLQPFSPVVIASDENERIRVWNYEEATLLNSFNNHDYPDKGISKLCLLNELDENLLLVASNDGNIRIWKDYASKGKQKMVTAFASIQGHRPGVRSVNAVVDWQQQSGYLFAAGEISSIMAWDLDKEQLVNSIHLAPESSISALAASQVHGGQFAAGFSDGYVRLYDIRTPEMLVSETKPHPQPVERVVGIGFQPGLEPAKVVSASQAGNIQFVDMRFAKEKYLTIHAHRGSLTALAVHRHAPIIASGSAKQLIKIFNLEGHPLGTIRYYPTFMAQKIGSVSSLSFHPYQVMLAAGAADACVSIYADEIPPLR</sequence>
<dbReference type="Gene3D" id="2.130.10.10">
    <property type="entry name" value="YVTN repeat-like/Quinoprotein amine dehydrogenase"/>
    <property type="match status" value="2"/>
</dbReference>
<keyword evidence="7" id="KW-1185">Reference proteome</keyword>
<feature type="compositionally biased region" description="Polar residues" evidence="4">
    <location>
        <begin position="811"/>
        <end position="827"/>
    </location>
</feature>
<evidence type="ECO:0000313" key="7">
    <source>
        <dbReference type="Proteomes" id="UP001632038"/>
    </source>
</evidence>
<dbReference type="SMART" id="SM00320">
    <property type="entry name" value="WD40"/>
    <property type="match status" value="4"/>
</dbReference>
<protein>
    <submittedName>
        <fullName evidence="6">Regulatory-associated protein of TOR 1</fullName>
    </submittedName>
</protein>
<dbReference type="EMBL" id="JAVIJP010000081">
    <property type="protein sequence ID" value="KAL3617397.1"/>
    <property type="molecule type" value="Genomic_DNA"/>
</dbReference>
<evidence type="ECO:0000313" key="6">
    <source>
        <dbReference type="EMBL" id="KAL3617397.1"/>
    </source>
</evidence>
<evidence type="ECO:0000256" key="4">
    <source>
        <dbReference type="SAM" id="MobiDB-lite"/>
    </source>
</evidence>
<dbReference type="Gene3D" id="1.25.10.10">
    <property type="entry name" value="Leucine-rich Repeat Variant"/>
    <property type="match status" value="1"/>
</dbReference>
<comment type="caution">
    <text evidence="6">The sequence shown here is derived from an EMBL/GenBank/DDBJ whole genome shotgun (WGS) entry which is preliminary data.</text>
</comment>